<gene>
    <name evidence="1" type="ORF">JQ615_25235</name>
</gene>
<evidence type="ECO:0000313" key="2">
    <source>
        <dbReference type="Proteomes" id="UP001315278"/>
    </source>
</evidence>
<accession>A0ABS5FPG9</accession>
<comment type="caution">
    <text evidence="1">The sequence shown here is derived from an EMBL/GenBank/DDBJ whole genome shotgun (WGS) entry which is preliminary data.</text>
</comment>
<name>A0ABS5FPG9_9BRAD</name>
<protein>
    <recommendedName>
        <fullName evidence="3">Nitrogen fixation protein</fullName>
    </recommendedName>
</protein>
<reference evidence="2" key="1">
    <citation type="journal article" date="2021" name="ISME J.">
        <title>Evolutionary origin and ecological implication of a unique nif island in free-living Bradyrhizobium lineages.</title>
        <authorList>
            <person name="Tao J."/>
        </authorList>
    </citation>
    <scope>NUCLEOTIDE SEQUENCE [LARGE SCALE GENOMIC DNA]</scope>
    <source>
        <strain evidence="2">SZCCT0434</strain>
    </source>
</reference>
<organism evidence="1 2">
    <name type="scientific">Bradyrhizobium jicamae</name>
    <dbReference type="NCBI Taxonomy" id="280332"/>
    <lineage>
        <taxon>Bacteria</taxon>
        <taxon>Pseudomonadati</taxon>
        <taxon>Pseudomonadota</taxon>
        <taxon>Alphaproteobacteria</taxon>
        <taxon>Hyphomicrobiales</taxon>
        <taxon>Nitrobacteraceae</taxon>
        <taxon>Bradyrhizobium</taxon>
    </lineage>
</organism>
<evidence type="ECO:0008006" key="3">
    <source>
        <dbReference type="Google" id="ProtNLM"/>
    </source>
</evidence>
<sequence length="142" mass="15223">MSKPDSRPLDCPSAQAGAKDARVYGVRTGTPEAPRVGYLTETLPVSEELLALSGPARPTEVFRIAAPCATSGCKHFKANACTLVQRIVEGLAPVVNALPACQIRSTCRWFSQEGRNACLRCPQVITDKPNATAEEKRIADDV</sequence>
<proteinExistence type="predicted"/>
<evidence type="ECO:0000313" key="1">
    <source>
        <dbReference type="EMBL" id="MBR0798697.1"/>
    </source>
</evidence>
<dbReference type="Proteomes" id="UP001315278">
    <property type="component" value="Unassembled WGS sequence"/>
</dbReference>
<dbReference type="RefSeq" id="WP_212394710.1">
    <property type="nucleotide sequence ID" value="NZ_JAFCJH010000029.1"/>
</dbReference>
<dbReference type="EMBL" id="JAFCJH010000029">
    <property type="protein sequence ID" value="MBR0798697.1"/>
    <property type="molecule type" value="Genomic_DNA"/>
</dbReference>
<keyword evidence="2" id="KW-1185">Reference proteome</keyword>